<keyword evidence="3" id="KW-0675">Receptor</keyword>
<dbReference type="EMBL" id="JACHKZ010000010">
    <property type="protein sequence ID" value="MBB6577875.1"/>
    <property type="molecule type" value="Genomic_DNA"/>
</dbReference>
<comment type="similarity">
    <text evidence="1">Belongs to the UPF0065 (bug) family.</text>
</comment>
<gene>
    <name evidence="3" type="ORF">HNP33_001943</name>
</gene>
<keyword evidence="4" id="KW-1185">Reference proteome</keyword>
<dbReference type="Pfam" id="PF03401">
    <property type="entry name" value="TctC"/>
    <property type="match status" value="1"/>
</dbReference>
<dbReference type="InterPro" id="IPR006311">
    <property type="entry name" value="TAT_signal"/>
</dbReference>
<comment type="caution">
    <text evidence="3">The sequence shown here is derived from an EMBL/GenBank/DDBJ whole genome shotgun (WGS) entry which is preliminary data.</text>
</comment>
<keyword evidence="2" id="KW-0732">Signal</keyword>
<evidence type="ECO:0000313" key="3">
    <source>
        <dbReference type="EMBL" id="MBB6577875.1"/>
    </source>
</evidence>
<name>A0ABR6RFE2_9BURK</name>
<organism evidence="3 4">
    <name type="scientific">Comamonas odontotermitis</name>
    <dbReference type="NCBI Taxonomy" id="379895"/>
    <lineage>
        <taxon>Bacteria</taxon>
        <taxon>Pseudomonadati</taxon>
        <taxon>Pseudomonadota</taxon>
        <taxon>Betaproteobacteria</taxon>
        <taxon>Burkholderiales</taxon>
        <taxon>Comamonadaceae</taxon>
        <taxon>Comamonas</taxon>
    </lineage>
</organism>
<dbReference type="PANTHER" id="PTHR42928">
    <property type="entry name" value="TRICARBOXYLATE-BINDING PROTEIN"/>
    <property type="match status" value="1"/>
</dbReference>
<dbReference type="PANTHER" id="PTHR42928:SF5">
    <property type="entry name" value="BLR1237 PROTEIN"/>
    <property type="match status" value="1"/>
</dbReference>
<dbReference type="InterPro" id="IPR042100">
    <property type="entry name" value="Bug_dom1"/>
</dbReference>
<dbReference type="PROSITE" id="PS51318">
    <property type="entry name" value="TAT"/>
    <property type="match status" value="1"/>
</dbReference>
<dbReference type="Gene3D" id="3.40.190.10">
    <property type="entry name" value="Periplasmic binding protein-like II"/>
    <property type="match status" value="1"/>
</dbReference>
<reference evidence="3 4" key="1">
    <citation type="submission" date="2020-08" db="EMBL/GenBank/DDBJ databases">
        <title>Functional genomics of gut bacteria from endangered species of beetles.</title>
        <authorList>
            <person name="Carlos-Shanley C."/>
        </authorList>
    </citation>
    <scope>NUCLEOTIDE SEQUENCE [LARGE SCALE GENOMIC DNA]</scope>
    <source>
        <strain evidence="3 4">S00124</strain>
    </source>
</reference>
<dbReference type="Gene3D" id="3.40.190.150">
    <property type="entry name" value="Bordetella uptake gene, domain 1"/>
    <property type="match status" value="1"/>
</dbReference>
<sequence>MPNNHFRSRLRRHFLHRAFCFAAGAAIAATALHSQAADAPLRWVVPYPAGGAADQIARIVAQDVGQASGQAIVIENKGGAAGMIAAETVLRAPADGQTFFVGSNAPLVINSAIYAKMNYDPAKDFVPVAGLGKAPLLLVTRKDLGVQDAKGLIARAQQAQKEGKPLTMGSASSGNITHLAGEFASDRMGFKVTHVPFAGSAPAITSMMGGNVDIMFDALPSSMQQAISGRIVPLAVLDNQRFPQIPHVPTLAELGFAGTEASAWFGLVARQGTPQAAIDRMNLAVNQSLAKPDVQDKLRRIGAQPIAASATEWGQFITAERERWIPVAKRLDIKAE</sequence>
<dbReference type="Proteomes" id="UP000562492">
    <property type="component" value="Unassembled WGS sequence"/>
</dbReference>
<accession>A0ABR6RFE2</accession>
<proteinExistence type="inferred from homology"/>
<feature type="chain" id="PRO_5047523709" evidence="2">
    <location>
        <begin position="37"/>
        <end position="336"/>
    </location>
</feature>
<evidence type="ECO:0000256" key="1">
    <source>
        <dbReference type="ARBA" id="ARBA00006987"/>
    </source>
</evidence>
<dbReference type="SUPFAM" id="SSF53850">
    <property type="entry name" value="Periplasmic binding protein-like II"/>
    <property type="match status" value="1"/>
</dbReference>
<dbReference type="InterPro" id="IPR005064">
    <property type="entry name" value="BUG"/>
</dbReference>
<evidence type="ECO:0000256" key="2">
    <source>
        <dbReference type="SAM" id="SignalP"/>
    </source>
</evidence>
<protein>
    <submittedName>
        <fullName evidence="3">Tripartite-type tricarboxylate transporter receptor subunit TctC</fullName>
    </submittedName>
</protein>
<evidence type="ECO:0000313" key="4">
    <source>
        <dbReference type="Proteomes" id="UP000562492"/>
    </source>
</evidence>
<dbReference type="PIRSF" id="PIRSF017082">
    <property type="entry name" value="YflP"/>
    <property type="match status" value="1"/>
</dbReference>
<feature type="signal peptide" evidence="2">
    <location>
        <begin position="1"/>
        <end position="36"/>
    </location>
</feature>
<dbReference type="CDD" id="cd07012">
    <property type="entry name" value="PBP2_Bug_TTT"/>
    <property type="match status" value="1"/>
</dbReference>